<dbReference type="AlphaFoldDB" id="A0A445E663"/>
<evidence type="ECO:0008006" key="4">
    <source>
        <dbReference type="Google" id="ProtNLM"/>
    </source>
</evidence>
<dbReference type="PRINTS" id="PR00385">
    <property type="entry name" value="P450"/>
</dbReference>
<accession>A0A445E663</accession>
<dbReference type="InterPro" id="IPR036396">
    <property type="entry name" value="Cyt_P450_sf"/>
</dbReference>
<dbReference type="GO" id="GO:0016705">
    <property type="term" value="F:oxidoreductase activity, acting on paired donors, with incorporation or reduction of molecular oxygen"/>
    <property type="evidence" value="ECO:0007669"/>
    <property type="project" value="InterPro"/>
</dbReference>
<keyword evidence="3" id="KW-1185">Reference proteome</keyword>
<dbReference type="STRING" id="3818.A0A445E663"/>
<dbReference type="Pfam" id="PF00067">
    <property type="entry name" value="p450"/>
    <property type="match status" value="2"/>
</dbReference>
<gene>
    <name evidence="2" type="ORF">Ahy_A02g005279</name>
</gene>
<evidence type="ECO:0000256" key="1">
    <source>
        <dbReference type="ARBA" id="ARBA00010617"/>
    </source>
</evidence>
<evidence type="ECO:0000313" key="3">
    <source>
        <dbReference type="Proteomes" id="UP000289738"/>
    </source>
</evidence>
<evidence type="ECO:0000313" key="2">
    <source>
        <dbReference type="EMBL" id="RYR70974.1"/>
    </source>
</evidence>
<dbReference type="InterPro" id="IPR002401">
    <property type="entry name" value="Cyt_P450_E_grp-I"/>
</dbReference>
<name>A0A445E663_ARAHY</name>
<dbReference type="InterPro" id="IPR001128">
    <property type="entry name" value="Cyt_P450"/>
</dbReference>
<organism evidence="2 3">
    <name type="scientific">Arachis hypogaea</name>
    <name type="common">Peanut</name>
    <dbReference type="NCBI Taxonomy" id="3818"/>
    <lineage>
        <taxon>Eukaryota</taxon>
        <taxon>Viridiplantae</taxon>
        <taxon>Streptophyta</taxon>
        <taxon>Embryophyta</taxon>
        <taxon>Tracheophyta</taxon>
        <taxon>Spermatophyta</taxon>
        <taxon>Magnoliopsida</taxon>
        <taxon>eudicotyledons</taxon>
        <taxon>Gunneridae</taxon>
        <taxon>Pentapetalae</taxon>
        <taxon>rosids</taxon>
        <taxon>fabids</taxon>
        <taxon>Fabales</taxon>
        <taxon>Fabaceae</taxon>
        <taxon>Papilionoideae</taxon>
        <taxon>50 kb inversion clade</taxon>
        <taxon>dalbergioids sensu lato</taxon>
        <taxon>Dalbergieae</taxon>
        <taxon>Pterocarpus clade</taxon>
        <taxon>Arachis</taxon>
    </lineage>
</organism>
<dbReference type="Gene3D" id="1.10.630.10">
    <property type="entry name" value="Cytochrome P450"/>
    <property type="match status" value="2"/>
</dbReference>
<dbReference type="SUPFAM" id="SSF48264">
    <property type="entry name" value="Cytochrome P450"/>
    <property type="match status" value="2"/>
</dbReference>
<reference evidence="2 3" key="1">
    <citation type="submission" date="2019-01" db="EMBL/GenBank/DDBJ databases">
        <title>Sequencing of cultivated peanut Arachis hypogaea provides insights into genome evolution and oil improvement.</title>
        <authorList>
            <person name="Chen X."/>
        </authorList>
    </citation>
    <scope>NUCLEOTIDE SEQUENCE [LARGE SCALE GENOMIC DNA]</scope>
    <source>
        <strain evidence="3">cv. Fuhuasheng</strain>
        <tissue evidence="2">Leaves</tissue>
    </source>
</reference>
<protein>
    <recommendedName>
        <fullName evidence="4">Cytochrome P450</fullName>
    </recommendedName>
</protein>
<dbReference type="GO" id="GO:0004497">
    <property type="term" value="F:monooxygenase activity"/>
    <property type="evidence" value="ECO:0007669"/>
    <property type="project" value="InterPro"/>
</dbReference>
<comment type="similarity">
    <text evidence="1">Belongs to the cytochrome P450 family.</text>
</comment>
<proteinExistence type="inferred from homology"/>
<dbReference type="PANTHER" id="PTHR47950:SF44">
    <property type="entry name" value="CYTOCHROME P450, FAMILY 76, SUBFAMILY C, POLYPEPTIDE 5-RELATED"/>
    <property type="match status" value="1"/>
</dbReference>
<dbReference type="GO" id="GO:0005506">
    <property type="term" value="F:iron ion binding"/>
    <property type="evidence" value="ECO:0007669"/>
    <property type="project" value="InterPro"/>
</dbReference>
<dbReference type="EMBL" id="SDMP01000002">
    <property type="protein sequence ID" value="RYR70974.1"/>
    <property type="molecule type" value="Genomic_DNA"/>
</dbReference>
<dbReference type="PANTHER" id="PTHR47950">
    <property type="entry name" value="CYTOCHROME P450, FAMILY 76, SUBFAMILY C, POLYPEPTIDE 5-RELATED"/>
    <property type="match status" value="1"/>
</dbReference>
<comment type="caution">
    <text evidence="2">The sequence shown here is derived from an EMBL/GenBank/DDBJ whole genome shotgun (WGS) entry which is preliminary data.</text>
</comment>
<dbReference type="Proteomes" id="UP000289738">
    <property type="component" value="Chromosome A02"/>
</dbReference>
<dbReference type="GO" id="GO:0020037">
    <property type="term" value="F:heme binding"/>
    <property type="evidence" value="ECO:0007669"/>
    <property type="project" value="InterPro"/>
</dbReference>
<sequence length="556" mass="63889">MVKAKEELLVVLGKNEKPQESDMSKLPYLDAIVKEIFRMHSPIGRNSSTWNNPNSFVPERFIERKMDTNKDFNNFELIPFRLEEESTLLHCFDWKIAGEKKLEELDMREKKVSKPTIKMPPGPYPYPIIGNILELLSHKPYESLFHLSKTYGPIMTLKFGTLTAIVISSPEIAKEALTKHDLAFSNRQVLHITTALGHNKVSMVWSPVCDHWRTLRKLCSTNIFSPQRLESTSKLRNKKVQELVNFVGTCSTKGEAIDIGNVVFITIMNSLSNTLFSMDLAHYYGASDDDHHGSQNFKELIEGILDDAGKINVVDLFPILSFLDPQGLRGRCEESFKRLLEVFNDIFEERMRLKVLSSDKSSFGGTFYDVLDCFLDLPKVYESSELSRHHLLHLFLDLFIAGLETTTSTVEWAMAELVHNPKKMAKAKEELLQILGRDENPKESDISKLPYLEAIVKETFRLHTPIPILFHKSNFNVEINGFKVPKHAEVLVNLWAIGRNSSIWSNPNSFVPERFQEWKMDTKDNNFDLELEEECIADEKKPQELDMREEYGLTSL</sequence>
<dbReference type="PRINTS" id="PR00463">
    <property type="entry name" value="EP450I"/>
</dbReference>